<dbReference type="Gene3D" id="1.10.10.60">
    <property type="entry name" value="Homeodomain-like"/>
    <property type="match status" value="1"/>
</dbReference>
<accession>A0ABT3ZJK4</accession>
<dbReference type="RefSeq" id="WP_267845981.1">
    <property type="nucleotide sequence ID" value="NZ_JAPMXC010000001.1"/>
</dbReference>
<evidence type="ECO:0000256" key="1">
    <source>
        <dbReference type="ARBA" id="ARBA00023015"/>
    </source>
</evidence>
<dbReference type="InterPro" id="IPR011051">
    <property type="entry name" value="RmlC_Cupin_sf"/>
</dbReference>
<dbReference type="PRINTS" id="PR00032">
    <property type="entry name" value="HTHARAC"/>
</dbReference>
<proteinExistence type="predicted"/>
<dbReference type="Gene3D" id="2.60.120.10">
    <property type="entry name" value="Jelly Rolls"/>
    <property type="match status" value="1"/>
</dbReference>
<feature type="domain" description="HTH araC/xylS-type" evidence="4">
    <location>
        <begin position="177"/>
        <end position="254"/>
    </location>
</feature>
<evidence type="ECO:0000259" key="4">
    <source>
        <dbReference type="PROSITE" id="PS01124"/>
    </source>
</evidence>
<dbReference type="PANTHER" id="PTHR11019:SF159">
    <property type="entry name" value="TRANSCRIPTIONAL REGULATOR-RELATED"/>
    <property type="match status" value="1"/>
</dbReference>
<dbReference type="SMART" id="SM00342">
    <property type="entry name" value="HTH_ARAC"/>
    <property type="match status" value="1"/>
</dbReference>
<keyword evidence="1" id="KW-0805">Transcription regulation</keyword>
<evidence type="ECO:0000313" key="6">
    <source>
        <dbReference type="Proteomes" id="UP001082899"/>
    </source>
</evidence>
<dbReference type="SUPFAM" id="SSF51182">
    <property type="entry name" value="RmlC-like cupins"/>
    <property type="match status" value="1"/>
</dbReference>
<dbReference type="InterPro" id="IPR018062">
    <property type="entry name" value="HTH_AraC-typ_CS"/>
</dbReference>
<dbReference type="InterPro" id="IPR014710">
    <property type="entry name" value="RmlC-like_jellyroll"/>
</dbReference>
<reference evidence="5" key="1">
    <citation type="submission" date="2022-11" db="EMBL/GenBank/DDBJ databases">
        <title>Robbsia betulipollinis sp. nov., isolated from pollen of birch (Betula pendula).</title>
        <authorList>
            <person name="Shi H."/>
            <person name="Ambika Manirajan B."/>
            <person name="Ratering S."/>
            <person name="Geissler-Plaum R."/>
            <person name="Schnell S."/>
        </authorList>
    </citation>
    <scope>NUCLEOTIDE SEQUENCE</scope>
    <source>
        <strain evidence="5">Bb-Pol-6</strain>
    </source>
</reference>
<dbReference type="InterPro" id="IPR009057">
    <property type="entry name" value="Homeodomain-like_sf"/>
</dbReference>
<dbReference type="PROSITE" id="PS01124">
    <property type="entry name" value="HTH_ARAC_FAMILY_2"/>
    <property type="match status" value="1"/>
</dbReference>
<dbReference type="Proteomes" id="UP001082899">
    <property type="component" value="Unassembled WGS sequence"/>
</dbReference>
<name>A0ABT3ZJK4_9BURK</name>
<dbReference type="InterPro" id="IPR020449">
    <property type="entry name" value="Tscrpt_reg_AraC-type_HTH"/>
</dbReference>
<dbReference type="SUPFAM" id="SSF46689">
    <property type="entry name" value="Homeodomain-like"/>
    <property type="match status" value="2"/>
</dbReference>
<dbReference type="PROSITE" id="PS00041">
    <property type="entry name" value="HTH_ARAC_FAMILY_1"/>
    <property type="match status" value="1"/>
</dbReference>
<organism evidence="5 6">
    <name type="scientific">Robbsia betulipollinis</name>
    <dbReference type="NCBI Taxonomy" id="2981849"/>
    <lineage>
        <taxon>Bacteria</taxon>
        <taxon>Pseudomonadati</taxon>
        <taxon>Pseudomonadota</taxon>
        <taxon>Betaproteobacteria</taxon>
        <taxon>Burkholderiales</taxon>
        <taxon>Burkholderiaceae</taxon>
        <taxon>Robbsia</taxon>
    </lineage>
</organism>
<keyword evidence="3" id="KW-0804">Transcription</keyword>
<sequence length="261" mass="28777">MRNIPLDALDAIARPVLAIGTDYPKGTLLDTHRHRRAQFLYGATGLMEVGTDDGAWVIPPHTGVWIPAGKPHRVRMVGVTTRSLYIAPRCAPRKGTQCEVLKVSPLLHAMLMDAVDVPALYDRRGRDGALMQLLLHEVARAPALPFFAPIPREAGLAALCLAFLHAPQIRTSPQSWARRLHRSDRTFSRQFRQETGMAFGEWRQQACLLAALSRLSAGHGVTEVALELGYDSPGAFSTMFRRKLGMPPSLFPGAARFAARR</sequence>
<dbReference type="InterPro" id="IPR018060">
    <property type="entry name" value="HTH_AraC"/>
</dbReference>
<keyword evidence="6" id="KW-1185">Reference proteome</keyword>
<dbReference type="PANTHER" id="PTHR11019">
    <property type="entry name" value="HTH-TYPE TRANSCRIPTIONAL REGULATOR NIMR"/>
    <property type="match status" value="1"/>
</dbReference>
<gene>
    <name evidence="5" type="ORF">OVY01_04575</name>
</gene>
<dbReference type="CDD" id="cd06124">
    <property type="entry name" value="cupin_NimR-like_N"/>
    <property type="match status" value="1"/>
</dbReference>
<evidence type="ECO:0000256" key="2">
    <source>
        <dbReference type="ARBA" id="ARBA00023125"/>
    </source>
</evidence>
<keyword evidence="2" id="KW-0238">DNA-binding</keyword>
<dbReference type="EMBL" id="JAPMXC010000001">
    <property type="protein sequence ID" value="MCY0386522.1"/>
    <property type="molecule type" value="Genomic_DNA"/>
</dbReference>
<comment type="caution">
    <text evidence="5">The sequence shown here is derived from an EMBL/GenBank/DDBJ whole genome shotgun (WGS) entry which is preliminary data.</text>
</comment>
<evidence type="ECO:0000313" key="5">
    <source>
        <dbReference type="EMBL" id="MCY0386522.1"/>
    </source>
</evidence>
<evidence type="ECO:0000256" key="3">
    <source>
        <dbReference type="ARBA" id="ARBA00023163"/>
    </source>
</evidence>
<dbReference type="Pfam" id="PF12833">
    <property type="entry name" value="HTH_18"/>
    <property type="match status" value="1"/>
</dbReference>
<protein>
    <submittedName>
        <fullName evidence="5">Helix-turn-helix transcriptional regulator</fullName>
    </submittedName>
</protein>